<dbReference type="NCBIfam" id="TIGR01509">
    <property type="entry name" value="HAD-SF-IA-v3"/>
    <property type="match status" value="1"/>
</dbReference>
<accession>A0A1Q8XI90</accession>
<evidence type="ECO:0000313" key="2">
    <source>
        <dbReference type="Proteomes" id="UP000186769"/>
    </source>
</evidence>
<dbReference type="AlphaFoldDB" id="A0A1Q8XI90"/>
<dbReference type="Gene3D" id="1.10.150.240">
    <property type="entry name" value="Putative phosphatase, domain 2"/>
    <property type="match status" value="1"/>
</dbReference>
<dbReference type="InterPro" id="IPR023214">
    <property type="entry name" value="HAD_sf"/>
</dbReference>
<sequence length="226" mass="24764">MGDVNAPSPFAKTSGPADAVSAVVLDYGNVLYAWEPMAAVAGYVSADDWEEFVVDGGFLTWNERLDRGEPFEQVLADYIRAHPGRPDWAEILSLYRQRFAESLTGPVPGMAALLDDLLGRGVALYGLTNFDAAPFERARLLVPQLERFAGIVVSGREHLAKPDAAIFDLLLSRYRLQASRTLFIDDSAVNIEAAGRLGMRTHHFTGVGRLRSELIALGLIPTPDRH</sequence>
<dbReference type="InterPro" id="IPR023198">
    <property type="entry name" value="PGP-like_dom2"/>
</dbReference>
<reference evidence="1 2" key="1">
    <citation type="submission" date="2016-12" db="EMBL/GenBank/DDBJ databases">
        <title>Genomic comparison of strains in the 'Actinomyces naeslundii' group.</title>
        <authorList>
            <person name="Mughal S.R."/>
            <person name="Do T."/>
            <person name="Gilbert S.C."/>
            <person name="Witherden E.A."/>
            <person name="Didelot X."/>
            <person name="Beighton D."/>
        </authorList>
    </citation>
    <scope>NUCLEOTIDE SEQUENCE [LARGE SCALE GENOMIC DNA]</scope>
    <source>
        <strain evidence="1 2">G53E</strain>
    </source>
</reference>
<proteinExistence type="predicted"/>
<dbReference type="PANTHER" id="PTHR43611">
    <property type="entry name" value="ALPHA-D-GLUCOSE 1-PHOSPHATE PHOSPHATASE"/>
    <property type="match status" value="1"/>
</dbReference>
<dbReference type="Gene3D" id="3.40.50.1000">
    <property type="entry name" value="HAD superfamily/HAD-like"/>
    <property type="match status" value="1"/>
</dbReference>
<name>A0A1Q8XI90_9ACTO</name>
<dbReference type="InterPro" id="IPR006439">
    <property type="entry name" value="HAD-SF_hydro_IA"/>
</dbReference>
<gene>
    <name evidence="1" type="ORF">BKH15_00885</name>
</gene>
<dbReference type="CDD" id="cd02603">
    <property type="entry name" value="HAD_sEH-N_like"/>
    <property type="match status" value="1"/>
</dbReference>
<dbReference type="Proteomes" id="UP000186769">
    <property type="component" value="Unassembled WGS sequence"/>
</dbReference>
<dbReference type="InterPro" id="IPR036412">
    <property type="entry name" value="HAD-like_sf"/>
</dbReference>
<dbReference type="EMBL" id="MSKW01000001">
    <property type="protein sequence ID" value="OLO80053.1"/>
    <property type="molecule type" value="Genomic_DNA"/>
</dbReference>
<protein>
    <submittedName>
        <fullName evidence="1">Haloacid dehalogenase</fullName>
    </submittedName>
</protein>
<organism evidence="1 2">
    <name type="scientific">Actinomyces oris</name>
    <dbReference type="NCBI Taxonomy" id="544580"/>
    <lineage>
        <taxon>Bacteria</taxon>
        <taxon>Bacillati</taxon>
        <taxon>Actinomycetota</taxon>
        <taxon>Actinomycetes</taxon>
        <taxon>Actinomycetales</taxon>
        <taxon>Actinomycetaceae</taxon>
        <taxon>Actinomyces</taxon>
    </lineage>
</organism>
<dbReference type="PANTHER" id="PTHR43611:SF3">
    <property type="entry name" value="FLAVIN MONONUCLEOTIDE HYDROLASE 1, CHLOROPLATIC"/>
    <property type="match status" value="1"/>
</dbReference>
<dbReference type="SUPFAM" id="SSF56784">
    <property type="entry name" value="HAD-like"/>
    <property type="match status" value="1"/>
</dbReference>
<evidence type="ECO:0000313" key="1">
    <source>
        <dbReference type="EMBL" id="OLO80053.1"/>
    </source>
</evidence>
<dbReference type="RefSeq" id="WP_075413831.1">
    <property type="nucleotide sequence ID" value="NZ_MSKW01000001.1"/>
</dbReference>
<dbReference type="Pfam" id="PF00702">
    <property type="entry name" value="Hydrolase"/>
    <property type="match status" value="1"/>
</dbReference>
<comment type="caution">
    <text evidence="1">The sequence shown here is derived from an EMBL/GenBank/DDBJ whole genome shotgun (WGS) entry which is preliminary data.</text>
</comment>